<feature type="transmembrane region" description="Helical" evidence="1">
    <location>
        <begin position="51"/>
        <end position="69"/>
    </location>
</feature>
<sequence>MVGSALFLIVGFIAGAGGAVASAIYYLSSGVQLSAPENKFGDSLSQHMPDIIEIGLVFWLTLGLLAALTRGIPRRYLVFVLCSYGKLPWRLRAFLDWACTAGVLRLSGNAYQFRHREIQRWLVSHHSPTDDRA</sequence>
<evidence type="ECO:0000313" key="3">
    <source>
        <dbReference type="Proteomes" id="UP001523219"/>
    </source>
</evidence>
<evidence type="ECO:0000256" key="1">
    <source>
        <dbReference type="SAM" id="Phobius"/>
    </source>
</evidence>
<proteinExistence type="predicted"/>
<keyword evidence="1" id="KW-1133">Transmembrane helix</keyword>
<comment type="caution">
    <text evidence="2">The sequence shown here is derived from an EMBL/GenBank/DDBJ whole genome shotgun (WGS) entry which is preliminary data.</text>
</comment>
<dbReference type="EMBL" id="JAMWMR010000038">
    <property type="protein sequence ID" value="MCN9244549.1"/>
    <property type="molecule type" value="Genomic_DNA"/>
</dbReference>
<dbReference type="Proteomes" id="UP001523219">
    <property type="component" value="Unassembled WGS sequence"/>
</dbReference>
<keyword evidence="3" id="KW-1185">Reference proteome</keyword>
<dbReference type="RefSeq" id="WP_252428335.1">
    <property type="nucleotide sequence ID" value="NZ_JAMWMR010000038.1"/>
</dbReference>
<keyword evidence="1" id="KW-0812">Transmembrane</keyword>
<evidence type="ECO:0000313" key="2">
    <source>
        <dbReference type="EMBL" id="MCN9244549.1"/>
    </source>
</evidence>
<organism evidence="2 3">
    <name type="scientific">Streptomyces macrolidinus</name>
    <dbReference type="NCBI Taxonomy" id="2952607"/>
    <lineage>
        <taxon>Bacteria</taxon>
        <taxon>Bacillati</taxon>
        <taxon>Actinomycetota</taxon>
        <taxon>Actinomycetes</taxon>
        <taxon>Kitasatosporales</taxon>
        <taxon>Streptomycetaceae</taxon>
        <taxon>Streptomyces</taxon>
    </lineage>
</organism>
<reference evidence="2 3" key="1">
    <citation type="submission" date="2022-05" db="EMBL/GenBank/DDBJ databases">
        <title>Streptomyces sp. nov. RY43-2 isolated from soil of a peat swamp forest.</title>
        <authorList>
            <person name="Kanchanasin P."/>
            <person name="Tanasupawat S."/>
            <person name="Phongsopitanun W."/>
        </authorList>
    </citation>
    <scope>NUCLEOTIDE SEQUENCE [LARGE SCALE GENOMIC DNA]</scope>
    <source>
        <strain evidence="2 3">RY43-2</strain>
    </source>
</reference>
<keyword evidence="1" id="KW-0472">Membrane</keyword>
<protein>
    <submittedName>
        <fullName evidence="2">Uncharacterized protein</fullName>
    </submittedName>
</protein>
<gene>
    <name evidence="2" type="ORF">NGF19_27850</name>
</gene>
<name>A0ABT0ZLS9_9ACTN</name>
<accession>A0ABT0ZLS9</accession>